<sequence length="166" mass="19203">MSTLQKLIDLLGLPPSATEADVRSAYRKKALEFHPDKGGDPERMKELNRLMDEFRHSQSLFCDETLDSDTDDADSPGPSQRTSTPEPGTGKDSGHGTFEPEVNSWHAIDYDRAYCKLMELKWCLETYFTSTERRKQGLTPEYLELKRRFQAVPWRVFDNVFNMDYI</sequence>
<protein>
    <submittedName>
        <fullName evidence="4">Putative small T antigen</fullName>
    </submittedName>
</protein>
<evidence type="ECO:0000256" key="2">
    <source>
        <dbReference type="SAM" id="MobiDB-lite"/>
    </source>
</evidence>
<evidence type="ECO:0000259" key="3">
    <source>
        <dbReference type="PROSITE" id="PS50076"/>
    </source>
</evidence>
<dbReference type="Proteomes" id="UP000240321">
    <property type="component" value="Segment"/>
</dbReference>
<dbReference type="CDD" id="cd06257">
    <property type="entry name" value="DnaJ"/>
    <property type="match status" value="1"/>
</dbReference>
<dbReference type="Gene3D" id="1.10.287.110">
    <property type="entry name" value="DnaJ domain"/>
    <property type="match status" value="1"/>
</dbReference>
<reference evidence="4 5" key="1">
    <citation type="submission" date="2016-08" db="EMBL/GenBank/DDBJ databases">
        <title>Complete genome sequence of a variant Pyrrhula pyrrhula polyomavirus 1 isolated from white-headed munia (Lonchura maja).</title>
        <authorList>
            <person name="Banyai K."/>
            <person name="Marton S."/>
            <person name="Feher E."/>
        </authorList>
    </citation>
    <scope>NUCLEOTIDE SEQUENCE [LARGE SCALE GENOMIC DNA]</scope>
    <source>
        <strain evidence="4 5">14534/2011</strain>
    </source>
</reference>
<keyword evidence="1" id="KW-0244">Early protein</keyword>
<dbReference type="SMART" id="SM00271">
    <property type="entry name" value="DnaJ"/>
    <property type="match status" value="1"/>
</dbReference>
<dbReference type="Pfam" id="PF00226">
    <property type="entry name" value="DnaJ"/>
    <property type="match status" value="1"/>
</dbReference>
<dbReference type="InterPro" id="IPR001623">
    <property type="entry name" value="DnaJ_domain"/>
</dbReference>
<dbReference type="GeneID" id="37620332"/>
<dbReference type="EMBL" id="KX756154">
    <property type="protein sequence ID" value="AOS58354.1"/>
    <property type="molecule type" value="Genomic_DNA"/>
</dbReference>
<feature type="compositionally biased region" description="Polar residues" evidence="2">
    <location>
        <begin position="77"/>
        <end position="86"/>
    </location>
</feature>
<feature type="compositionally biased region" description="Acidic residues" evidence="2">
    <location>
        <begin position="65"/>
        <end position="74"/>
    </location>
</feature>
<evidence type="ECO:0000313" key="4">
    <source>
        <dbReference type="EMBL" id="AOS58354.1"/>
    </source>
</evidence>
<organism evidence="4 5">
    <name type="scientific">Gammapolyomavirus lonmaja</name>
    <dbReference type="NCBI Taxonomy" id="2169904"/>
    <lineage>
        <taxon>Viruses</taxon>
        <taxon>Monodnaviria</taxon>
        <taxon>Shotokuvirae</taxon>
        <taxon>Cossaviricota</taxon>
        <taxon>Papovaviricetes</taxon>
        <taxon>Sepolyvirales</taxon>
        <taxon>Polyomaviridae</taxon>
        <taxon>Gammapolyomavirus</taxon>
    </lineage>
</organism>
<dbReference type="RefSeq" id="YP_009508825.1">
    <property type="nucleotide sequence ID" value="NC_039053.1"/>
</dbReference>
<proteinExistence type="predicted"/>
<keyword evidence="5" id="KW-1185">Reference proteome</keyword>
<feature type="region of interest" description="Disordered" evidence="2">
    <location>
        <begin position="65"/>
        <end position="98"/>
    </location>
</feature>
<accession>A0A1D8BJ47</accession>
<dbReference type="InterPro" id="IPR036869">
    <property type="entry name" value="J_dom_sf"/>
</dbReference>
<dbReference type="PRINTS" id="PR00625">
    <property type="entry name" value="JDOMAIN"/>
</dbReference>
<dbReference type="KEGG" id="vg:37620332"/>
<evidence type="ECO:0000313" key="5">
    <source>
        <dbReference type="Proteomes" id="UP000240321"/>
    </source>
</evidence>
<evidence type="ECO:0000256" key="1">
    <source>
        <dbReference type="ARBA" id="ARBA00022518"/>
    </source>
</evidence>
<dbReference type="SUPFAM" id="SSF46565">
    <property type="entry name" value="Chaperone J-domain"/>
    <property type="match status" value="1"/>
</dbReference>
<dbReference type="PROSITE" id="PS50076">
    <property type="entry name" value="DNAJ_2"/>
    <property type="match status" value="1"/>
</dbReference>
<feature type="domain" description="J" evidence="3">
    <location>
        <begin position="6"/>
        <end position="77"/>
    </location>
</feature>
<name>A0A1D8BJ47_9POLY</name>